<dbReference type="EMBL" id="BAAAFD010000019">
    <property type="protein sequence ID" value="GAA0860140.1"/>
    <property type="molecule type" value="Genomic_DNA"/>
</dbReference>
<evidence type="ECO:0000313" key="1">
    <source>
        <dbReference type="EMBL" id="GAA0860140.1"/>
    </source>
</evidence>
<comment type="caution">
    <text evidence="1">The sequence shown here is derived from an EMBL/GenBank/DDBJ whole genome shotgun (WGS) entry which is preliminary data.</text>
</comment>
<keyword evidence="2" id="KW-1185">Reference proteome</keyword>
<sequence length="115" mass="13722">MENHHVGLWDLVADYCDETYELKADGTQIVISHPEVSIDKYTFKKYGDTEFYAWEYTVVEYNNKPSCNGTFDTHLGEQTLAYVKFKNNYTEMHIYSWPYEETHIGGYLRKRYTHK</sequence>
<name>A0ABP3X811_9ALTE</name>
<proteinExistence type="predicted"/>
<evidence type="ECO:0008006" key="3">
    <source>
        <dbReference type="Google" id="ProtNLM"/>
    </source>
</evidence>
<gene>
    <name evidence="1" type="ORF">GCM10009114_36170</name>
</gene>
<protein>
    <recommendedName>
        <fullName evidence="3">Lipocalin-like domain-containing protein</fullName>
    </recommendedName>
</protein>
<accession>A0ABP3X811</accession>
<reference evidence="2" key="1">
    <citation type="journal article" date="2019" name="Int. J. Syst. Evol. Microbiol.">
        <title>The Global Catalogue of Microorganisms (GCM) 10K type strain sequencing project: providing services to taxonomists for standard genome sequencing and annotation.</title>
        <authorList>
            <consortium name="The Broad Institute Genomics Platform"/>
            <consortium name="The Broad Institute Genome Sequencing Center for Infectious Disease"/>
            <person name="Wu L."/>
            <person name="Ma J."/>
        </authorList>
    </citation>
    <scope>NUCLEOTIDE SEQUENCE [LARGE SCALE GENOMIC DNA]</scope>
    <source>
        <strain evidence="2">JCM 15896</strain>
    </source>
</reference>
<dbReference type="Proteomes" id="UP001500359">
    <property type="component" value="Unassembled WGS sequence"/>
</dbReference>
<evidence type="ECO:0000313" key="2">
    <source>
        <dbReference type="Proteomes" id="UP001500359"/>
    </source>
</evidence>
<organism evidence="1 2">
    <name type="scientific">Aliiglaciecola litoralis</name>
    <dbReference type="NCBI Taxonomy" id="582857"/>
    <lineage>
        <taxon>Bacteria</taxon>
        <taxon>Pseudomonadati</taxon>
        <taxon>Pseudomonadota</taxon>
        <taxon>Gammaproteobacteria</taxon>
        <taxon>Alteromonadales</taxon>
        <taxon>Alteromonadaceae</taxon>
        <taxon>Aliiglaciecola</taxon>
    </lineage>
</organism>